<comment type="subcellular location">
    <subcellularLocation>
        <location evidence="1">Cell membrane</location>
        <topology evidence="1">Single-pass type I membrane protein</topology>
    </subcellularLocation>
</comment>
<keyword evidence="13" id="KW-1015">Disulfide bond</keyword>
<evidence type="ECO:0000256" key="8">
    <source>
        <dbReference type="ARBA" id="ARBA00022777"/>
    </source>
</evidence>
<evidence type="ECO:0000256" key="1">
    <source>
        <dbReference type="ARBA" id="ARBA00004251"/>
    </source>
</evidence>
<feature type="domain" description="Ice-binding protein C-terminal" evidence="16">
    <location>
        <begin position="72"/>
        <end position="94"/>
    </location>
</feature>
<evidence type="ECO:0000256" key="11">
    <source>
        <dbReference type="ARBA" id="ARBA00023136"/>
    </source>
</evidence>
<dbReference type="EC" id="2.7.10.1" evidence="2"/>
<gene>
    <name evidence="18" type="ORF">NX784_24710</name>
</gene>
<evidence type="ECO:0000259" key="16">
    <source>
        <dbReference type="Pfam" id="PF07589"/>
    </source>
</evidence>
<evidence type="ECO:0000256" key="12">
    <source>
        <dbReference type="ARBA" id="ARBA00023137"/>
    </source>
</evidence>
<evidence type="ECO:0000313" key="18">
    <source>
        <dbReference type="EMBL" id="MCS0584794.1"/>
    </source>
</evidence>
<dbReference type="Pfam" id="PF12810">
    <property type="entry name" value="ALK_LTK_GRD"/>
    <property type="match status" value="1"/>
</dbReference>
<evidence type="ECO:0000256" key="10">
    <source>
        <dbReference type="ARBA" id="ARBA00022989"/>
    </source>
</evidence>
<organism evidence="18 19">
    <name type="scientific">Massilia pinisoli</name>
    <dbReference type="NCBI Taxonomy" id="1772194"/>
    <lineage>
        <taxon>Bacteria</taxon>
        <taxon>Pseudomonadati</taxon>
        <taxon>Pseudomonadota</taxon>
        <taxon>Betaproteobacteria</taxon>
        <taxon>Burkholderiales</taxon>
        <taxon>Oxalobacteraceae</taxon>
        <taxon>Telluria group</taxon>
        <taxon>Massilia</taxon>
    </lineage>
</organism>
<keyword evidence="10" id="KW-1133">Transmembrane helix</keyword>
<accession>A0ABT1ZYU3</accession>
<dbReference type="InterPro" id="IPR013424">
    <property type="entry name" value="Ice-binding_C"/>
</dbReference>
<evidence type="ECO:0000259" key="17">
    <source>
        <dbReference type="Pfam" id="PF12810"/>
    </source>
</evidence>
<protein>
    <recommendedName>
        <fullName evidence="2">receptor protein-tyrosine kinase</fullName>
        <ecNumber evidence="2">2.7.10.1</ecNumber>
    </recommendedName>
</protein>
<evidence type="ECO:0000256" key="6">
    <source>
        <dbReference type="ARBA" id="ARBA00022729"/>
    </source>
</evidence>
<dbReference type="NCBIfam" id="TIGR02595">
    <property type="entry name" value="PEP_CTERM"/>
    <property type="match status" value="1"/>
</dbReference>
<feature type="domain" description="ALK/LTK-like glycine-rich" evidence="17">
    <location>
        <begin position="2"/>
        <end position="62"/>
    </location>
</feature>
<evidence type="ECO:0000313" key="19">
    <source>
        <dbReference type="Proteomes" id="UP001204151"/>
    </source>
</evidence>
<evidence type="ECO:0000256" key="4">
    <source>
        <dbReference type="ARBA" id="ARBA00022679"/>
    </source>
</evidence>
<name>A0ABT1ZYU3_9BURK</name>
<dbReference type="Proteomes" id="UP001204151">
    <property type="component" value="Unassembled WGS sequence"/>
</dbReference>
<evidence type="ECO:0000256" key="7">
    <source>
        <dbReference type="ARBA" id="ARBA00022741"/>
    </source>
</evidence>
<sequence>MYSFVVDGAQGGQGDADSGGYGAELSGMLALTAGEQLQLIIGGGGTSGYCCGVSAGGGGGGTFIVLTGDVTSVPEPASLALFGLGAAGVGWARRRKQA</sequence>
<keyword evidence="7" id="KW-0547">Nucleotide-binding</keyword>
<evidence type="ECO:0000256" key="2">
    <source>
        <dbReference type="ARBA" id="ARBA00011902"/>
    </source>
</evidence>
<dbReference type="EMBL" id="JANUGW010000025">
    <property type="protein sequence ID" value="MCS0584794.1"/>
    <property type="molecule type" value="Genomic_DNA"/>
</dbReference>
<keyword evidence="3" id="KW-1003">Cell membrane</keyword>
<keyword evidence="4" id="KW-0808">Transferase</keyword>
<keyword evidence="5" id="KW-0812">Transmembrane</keyword>
<evidence type="ECO:0000256" key="5">
    <source>
        <dbReference type="ARBA" id="ARBA00022692"/>
    </source>
</evidence>
<evidence type="ECO:0000256" key="13">
    <source>
        <dbReference type="ARBA" id="ARBA00023157"/>
    </source>
</evidence>
<dbReference type="Pfam" id="PF07589">
    <property type="entry name" value="PEP-CTERM"/>
    <property type="match status" value="1"/>
</dbReference>
<proteinExistence type="predicted"/>
<keyword evidence="8" id="KW-0418">Kinase</keyword>
<reference evidence="18 19" key="1">
    <citation type="submission" date="2022-08" db="EMBL/GenBank/DDBJ databases">
        <title>Reclassification of Massilia species as members of the genera Telluria, Duganella, Pseudoduganella, Mokoshia gen. nov. and Zemynaea gen. nov. using orthogonal and non-orthogonal genome-based approaches.</title>
        <authorList>
            <person name="Bowman J.P."/>
        </authorList>
    </citation>
    <scope>NUCLEOTIDE SEQUENCE [LARGE SCALE GENOMIC DNA]</scope>
    <source>
        <strain evidence="18 19">JCM 31316</strain>
    </source>
</reference>
<evidence type="ECO:0000256" key="15">
    <source>
        <dbReference type="ARBA" id="ARBA00023180"/>
    </source>
</evidence>
<keyword evidence="12" id="KW-0829">Tyrosine-protein kinase</keyword>
<keyword evidence="19" id="KW-1185">Reference proteome</keyword>
<keyword evidence="9" id="KW-0067">ATP-binding</keyword>
<comment type="caution">
    <text evidence="18">The sequence shown here is derived from an EMBL/GenBank/DDBJ whole genome shotgun (WGS) entry which is preliminary data.</text>
</comment>
<evidence type="ECO:0000256" key="9">
    <source>
        <dbReference type="ARBA" id="ARBA00022840"/>
    </source>
</evidence>
<evidence type="ECO:0000256" key="3">
    <source>
        <dbReference type="ARBA" id="ARBA00022475"/>
    </source>
</evidence>
<keyword evidence="14" id="KW-0675">Receptor</keyword>
<evidence type="ECO:0000256" key="14">
    <source>
        <dbReference type="ARBA" id="ARBA00023170"/>
    </source>
</evidence>
<keyword evidence="6" id="KW-0732">Signal</keyword>
<dbReference type="InterPro" id="IPR055163">
    <property type="entry name" value="ALK/LTK-like_GRD"/>
</dbReference>
<keyword evidence="15" id="KW-0325">Glycoprotein</keyword>
<keyword evidence="11" id="KW-0472">Membrane</keyword>